<proteinExistence type="predicted"/>
<evidence type="ECO:0000313" key="1">
    <source>
        <dbReference type="EMBL" id="ADN37240.1"/>
    </source>
</evidence>
<keyword evidence="2" id="KW-1185">Reference proteome</keyword>
<dbReference type="KEGG" id="mpi:Mpet_2496"/>
<evidence type="ECO:0000313" key="2">
    <source>
        <dbReference type="Proteomes" id="UP000006565"/>
    </source>
</evidence>
<name>E1REZ6_METP4</name>
<accession>E1REZ6</accession>
<dbReference type="AlphaFoldDB" id="E1REZ6"/>
<protein>
    <submittedName>
        <fullName evidence="1">Uncharacterized protein</fullName>
    </submittedName>
</protein>
<sequence length="54" mass="5831">MLVHPFLRLIAIRGRVIGRGTSSPSLTGAKNYPKTVYAAAVSFGTFETFSPMKS</sequence>
<reference evidence="1 2" key="1">
    <citation type="journal article" date="2010" name="Stand. Genomic Sci.">
        <title>Complete genome sequence of Methanoplanus petrolearius type strain (SEBR 4847).</title>
        <authorList>
            <person name="Brambilla E."/>
            <person name="Djao O.D."/>
            <person name="Daligault H."/>
            <person name="Lapidus A."/>
            <person name="Lucas S."/>
            <person name="Hammon N."/>
            <person name="Nolan M."/>
            <person name="Tice H."/>
            <person name="Cheng J.F."/>
            <person name="Han C."/>
            <person name="Tapia R."/>
            <person name="Goodwin L."/>
            <person name="Pitluck S."/>
            <person name="Liolios K."/>
            <person name="Ivanova N."/>
            <person name="Mavromatis K."/>
            <person name="Mikhailova N."/>
            <person name="Pati A."/>
            <person name="Chen A."/>
            <person name="Palaniappan K."/>
            <person name="Land M."/>
            <person name="Hauser L."/>
            <person name="Chang Y.J."/>
            <person name="Jeffries C.D."/>
            <person name="Rohde M."/>
            <person name="Spring S."/>
            <person name="Sikorski J."/>
            <person name="Goker M."/>
            <person name="Woyke T."/>
            <person name="Bristow J."/>
            <person name="Eisen J.A."/>
            <person name="Markowitz V."/>
            <person name="Hugenholtz P."/>
            <person name="Kyrpides N.C."/>
            <person name="Klenk H.P."/>
        </authorList>
    </citation>
    <scope>NUCLEOTIDE SEQUENCE [LARGE SCALE GENOMIC DNA]</scope>
    <source>
        <strain evidence="2">DSM 11571 / OCM 486 / SEBR 4847</strain>
    </source>
</reference>
<dbReference type="Proteomes" id="UP000006565">
    <property type="component" value="Chromosome"/>
</dbReference>
<organism evidence="1 2">
    <name type="scientific">Methanolacinia petrolearia (strain DSM 11571 / OCM 486 / SEBR 4847)</name>
    <name type="common">Methanoplanus petrolearius</name>
    <dbReference type="NCBI Taxonomy" id="679926"/>
    <lineage>
        <taxon>Archaea</taxon>
        <taxon>Methanobacteriati</taxon>
        <taxon>Methanobacteriota</taxon>
        <taxon>Stenosarchaea group</taxon>
        <taxon>Methanomicrobia</taxon>
        <taxon>Methanomicrobiales</taxon>
        <taxon>Methanomicrobiaceae</taxon>
        <taxon>Methanolacinia</taxon>
    </lineage>
</organism>
<dbReference type="HOGENOM" id="CLU_3039085_0_0_2"/>
<dbReference type="EMBL" id="CP002117">
    <property type="protein sequence ID" value="ADN37240.1"/>
    <property type="molecule type" value="Genomic_DNA"/>
</dbReference>
<gene>
    <name evidence="1" type="ordered locus">Mpet_2496</name>
</gene>